<organism evidence="1 2">
    <name type="scientific">Dioscorea alata</name>
    <name type="common">Purple yam</name>
    <dbReference type="NCBI Taxonomy" id="55571"/>
    <lineage>
        <taxon>Eukaryota</taxon>
        <taxon>Viridiplantae</taxon>
        <taxon>Streptophyta</taxon>
        <taxon>Embryophyta</taxon>
        <taxon>Tracheophyta</taxon>
        <taxon>Spermatophyta</taxon>
        <taxon>Magnoliopsida</taxon>
        <taxon>Liliopsida</taxon>
        <taxon>Dioscoreales</taxon>
        <taxon>Dioscoreaceae</taxon>
        <taxon>Dioscorea</taxon>
    </lineage>
</organism>
<name>A0ACB7VAC6_DIOAL</name>
<dbReference type="Proteomes" id="UP000827976">
    <property type="component" value="Chromosome 10"/>
</dbReference>
<sequence length="210" mass="23768">MSFNLNVSEKHVSENHNLRILNVADHKPTRISTLIDEKQREISDIEPRATREGICFELEFMVRSFHLPPDRLQVLAIKELHGSAQALQNVLALKLGILKSQRGGCRGPCPCLECTTFLVHAEKAFKFSKKQMHGADDIIVGLMKELSHLRSLVEKSVLKPKYIPLLGFVLHFLALKAEEIAKSLLSQMFNDLNEHCQIPVSSIKEQSESY</sequence>
<keyword evidence="2" id="KW-1185">Reference proteome</keyword>
<gene>
    <name evidence="1" type="ORF">IHE45_10G029600</name>
</gene>
<reference evidence="2" key="1">
    <citation type="journal article" date="2022" name="Nat. Commun.">
        <title>Chromosome evolution and the genetic basis of agronomically important traits in greater yam.</title>
        <authorList>
            <person name="Bredeson J.V."/>
            <person name="Lyons J.B."/>
            <person name="Oniyinde I.O."/>
            <person name="Okereke N.R."/>
            <person name="Kolade O."/>
            <person name="Nnabue I."/>
            <person name="Nwadili C.O."/>
            <person name="Hribova E."/>
            <person name="Parker M."/>
            <person name="Nwogha J."/>
            <person name="Shu S."/>
            <person name="Carlson J."/>
            <person name="Kariba R."/>
            <person name="Muthemba S."/>
            <person name="Knop K."/>
            <person name="Barton G.J."/>
            <person name="Sherwood A.V."/>
            <person name="Lopez-Montes A."/>
            <person name="Asiedu R."/>
            <person name="Jamnadass R."/>
            <person name="Muchugi A."/>
            <person name="Goodstein D."/>
            <person name="Egesi C.N."/>
            <person name="Featherston J."/>
            <person name="Asfaw A."/>
            <person name="Simpson G.G."/>
            <person name="Dolezel J."/>
            <person name="Hendre P.S."/>
            <person name="Van Deynze A."/>
            <person name="Kumar P.L."/>
            <person name="Obidiegwu J.E."/>
            <person name="Bhattacharjee R."/>
            <person name="Rokhsar D.S."/>
        </authorList>
    </citation>
    <scope>NUCLEOTIDE SEQUENCE [LARGE SCALE GENOMIC DNA]</scope>
    <source>
        <strain evidence="2">cv. TDa95/00328</strain>
    </source>
</reference>
<comment type="caution">
    <text evidence="1">The sequence shown here is derived from an EMBL/GenBank/DDBJ whole genome shotgun (WGS) entry which is preliminary data.</text>
</comment>
<dbReference type="EMBL" id="CM037020">
    <property type="protein sequence ID" value="KAH7670479.1"/>
    <property type="molecule type" value="Genomic_DNA"/>
</dbReference>
<evidence type="ECO:0000313" key="2">
    <source>
        <dbReference type="Proteomes" id="UP000827976"/>
    </source>
</evidence>
<accession>A0ACB7VAC6</accession>
<protein>
    <submittedName>
        <fullName evidence="1">Uncharacterized protein</fullName>
    </submittedName>
</protein>
<evidence type="ECO:0000313" key="1">
    <source>
        <dbReference type="EMBL" id="KAH7670479.1"/>
    </source>
</evidence>
<proteinExistence type="predicted"/>